<dbReference type="Gene3D" id="2.30.180.10">
    <property type="entry name" value="FAS1 domain"/>
    <property type="match status" value="1"/>
</dbReference>
<evidence type="ECO:0000256" key="2">
    <source>
        <dbReference type="SAM" id="MobiDB-lite"/>
    </source>
</evidence>
<protein>
    <recommendedName>
        <fullName evidence="5">FAS1 domain-containing protein</fullName>
    </recommendedName>
</protein>
<dbReference type="EMBL" id="JAJJMB010015809">
    <property type="protein sequence ID" value="KAI3851849.1"/>
    <property type="molecule type" value="Genomic_DNA"/>
</dbReference>
<dbReference type="InterPro" id="IPR036378">
    <property type="entry name" value="FAS1_dom_sf"/>
</dbReference>
<dbReference type="Pfam" id="PF02469">
    <property type="entry name" value="Fasciclin"/>
    <property type="match status" value="1"/>
</dbReference>
<gene>
    <name evidence="7" type="ORF">MKW98_001800</name>
    <name evidence="6" type="ORF">MKW98_019848</name>
</gene>
<reference evidence="6" key="1">
    <citation type="submission" date="2022-04" db="EMBL/GenBank/DDBJ databases">
        <title>A functionally conserved STORR gene fusion in Papaver species that diverged 16.8 million years ago.</title>
        <authorList>
            <person name="Catania T."/>
        </authorList>
    </citation>
    <scope>NUCLEOTIDE SEQUENCE</scope>
    <source>
        <strain evidence="6">S-188037</strain>
    </source>
</reference>
<proteinExistence type="inferred from homology"/>
<evidence type="ECO:0000256" key="4">
    <source>
        <dbReference type="SAM" id="SignalP"/>
    </source>
</evidence>
<dbReference type="PANTHER" id="PTHR33985">
    <property type="entry name" value="OS02G0491300 PROTEIN-RELATED"/>
    <property type="match status" value="1"/>
</dbReference>
<organism evidence="6 8">
    <name type="scientific">Papaver atlanticum</name>
    <dbReference type="NCBI Taxonomy" id="357466"/>
    <lineage>
        <taxon>Eukaryota</taxon>
        <taxon>Viridiplantae</taxon>
        <taxon>Streptophyta</taxon>
        <taxon>Embryophyta</taxon>
        <taxon>Tracheophyta</taxon>
        <taxon>Spermatophyta</taxon>
        <taxon>Magnoliopsida</taxon>
        <taxon>Ranunculales</taxon>
        <taxon>Papaveraceae</taxon>
        <taxon>Papaveroideae</taxon>
        <taxon>Papaver</taxon>
    </lineage>
</organism>
<keyword evidence="3" id="KW-0472">Membrane</keyword>
<dbReference type="InterPro" id="IPR000782">
    <property type="entry name" value="FAS1_domain"/>
</dbReference>
<keyword evidence="3" id="KW-0812">Transmembrane</keyword>
<feature type="compositionally biased region" description="Basic and acidic residues" evidence="2">
    <location>
        <begin position="210"/>
        <end position="227"/>
    </location>
</feature>
<evidence type="ECO:0000313" key="6">
    <source>
        <dbReference type="EMBL" id="KAI3851849.1"/>
    </source>
</evidence>
<keyword evidence="3" id="KW-1133">Transmembrane helix</keyword>
<keyword evidence="4" id="KW-0732">Signal</keyword>
<feature type="chain" id="PRO_5042441262" description="FAS1 domain-containing protein" evidence="4">
    <location>
        <begin position="31"/>
        <end position="280"/>
    </location>
</feature>
<name>A0AAD4X650_9MAGN</name>
<dbReference type="PROSITE" id="PS50213">
    <property type="entry name" value="FAS1"/>
    <property type="match status" value="1"/>
</dbReference>
<feature type="transmembrane region" description="Helical" evidence="3">
    <location>
        <begin position="252"/>
        <end position="275"/>
    </location>
</feature>
<evidence type="ECO:0000256" key="1">
    <source>
        <dbReference type="ARBA" id="ARBA00007843"/>
    </source>
</evidence>
<dbReference type="EMBL" id="JAJJMB010012308">
    <property type="protein sequence ID" value="KAI3878385.1"/>
    <property type="molecule type" value="Genomic_DNA"/>
</dbReference>
<evidence type="ECO:0000256" key="3">
    <source>
        <dbReference type="SAM" id="Phobius"/>
    </source>
</evidence>
<evidence type="ECO:0000313" key="7">
    <source>
        <dbReference type="EMBL" id="KAI3878385.1"/>
    </source>
</evidence>
<dbReference type="AlphaFoldDB" id="A0AAD4X650"/>
<comment type="caution">
    <text evidence="6">The sequence shown here is derived from an EMBL/GenBank/DDBJ whole genome shotgun (WGS) entry which is preliminary data.</text>
</comment>
<feature type="region of interest" description="Disordered" evidence="2">
    <location>
        <begin position="210"/>
        <end position="245"/>
    </location>
</feature>
<dbReference type="Proteomes" id="UP001202328">
    <property type="component" value="Unassembled WGS sequence"/>
</dbReference>
<keyword evidence="8" id="KW-1185">Reference proteome</keyword>
<comment type="similarity">
    <text evidence="1">Belongs to the fasciclin-like AGP family.</text>
</comment>
<sequence length="280" mass="30570">MVMSGSSMATYFMVSLILLISAFIIGITVSDQQQQQQQQTHPFVSSSSTFNIFKKEEASSEQQFQNIIEALMATQDYSNWAEVLSITDPFTFPITATFLIPGDNPLINTSTSSSSSSSSSSQSLTSTIGYHIIPQQLPFSVLQTFAIGSRIPTILPEKTILVTNNSQSNYTIDEIQITYPDLYINGAVVVHGIKSTLNYTAFGAANAKDDDHDPFSDNDNDNKKKNETSTAAEGNGGKGGEGVSSDGTKKRVFLGISWIMIYTLLIWILSNCIAFKCFCL</sequence>
<evidence type="ECO:0000313" key="8">
    <source>
        <dbReference type="Proteomes" id="UP001202328"/>
    </source>
</evidence>
<dbReference type="FunFam" id="2.30.180.10:FF:000046">
    <property type="entry name" value="Fasciclin-like arabinogalactan family protein"/>
    <property type="match status" value="1"/>
</dbReference>
<evidence type="ECO:0000259" key="5">
    <source>
        <dbReference type="PROSITE" id="PS50213"/>
    </source>
</evidence>
<feature type="signal peptide" evidence="4">
    <location>
        <begin position="1"/>
        <end position="30"/>
    </location>
</feature>
<dbReference type="PANTHER" id="PTHR33985:SF5">
    <property type="entry name" value="FASCICLIN-LIKE ARABINOGALACTAN FAMILY PROTEIN"/>
    <property type="match status" value="1"/>
</dbReference>
<feature type="domain" description="FAS1" evidence="5">
    <location>
        <begin position="64"/>
        <end position="197"/>
    </location>
</feature>
<dbReference type="SUPFAM" id="SSF82153">
    <property type="entry name" value="FAS1 domain"/>
    <property type="match status" value="1"/>
</dbReference>
<accession>A0AAD4X650</accession>
<dbReference type="InterPro" id="IPR052806">
    <property type="entry name" value="Fasciclin-like_AGP"/>
</dbReference>